<dbReference type="SUPFAM" id="SSF52374">
    <property type="entry name" value="Nucleotidylyl transferase"/>
    <property type="match status" value="1"/>
</dbReference>
<dbReference type="InterPro" id="IPR002305">
    <property type="entry name" value="aa-tRNA-synth_Ic"/>
</dbReference>
<dbReference type="Pfam" id="PF00579">
    <property type="entry name" value="tRNA-synt_1b"/>
    <property type="match status" value="1"/>
</dbReference>
<evidence type="ECO:0000256" key="2">
    <source>
        <dbReference type="ARBA" id="ARBA00022741"/>
    </source>
</evidence>
<dbReference type="GO" id="GO:0004830">
    <property type="term" value="F:tryptophan-tRNA ligase activity"/>
    <property type="evidence" value="ECO:0007669"/>
    <property type="project" value="UniProtKB-EC"/>
</dbReference>
<evidence type="ECO:0000313" key="7">
    <source>
        <dbReference type="Proteomes" id="UP000249135"/>
    </source>
</evidence>
<evidence type="ECO:0000313" key="6">
    <source>
        <dbReference type="EMBL" id="PZQ66505.1"/>
    </source>
</evidence>
<keyword evidence="4" id="KW-0648">Protein biosynthesis</keyword>
<dbReference type="GO" id="GO:0005524">
    <property type="term" value="F:ATP binding"/>
    <property type="evidence" value="ECO:0007669"/>
    <property type="project" value="UniProtKB-KW"/>
</dbReference>
<evidence type="ECO:0000256" key="3">
    <source>
        <dbReference type="ARBA" id="ARBA00022840"/>
    </source>
</evidence>
<dbReference type="InterPro" id="IPR014729">
    <property type="entry name" value="Rossmann-like_a/b/a_fold"/>
</dbReference>
<organism evidence="6 7">
    <name type="scientific">Variovorax paradoxus</name>
    <dbReference type="NCBI Taxonomy" id="34073"/>
    <lineage>
        <taxon>Bacteria</taxon>
        <taxon>Pseudomonadati</taxon>
        <taxon>Pseudomonadota</taxon>
        <taxon>Betaproteobacteria</taxon>
        <taxon>Burkholderiales</taxon>
        <taxon>Comamonadaceae</taxon>
        <taxon>Variovorax</taxon>
    </lineage>
</organism>
<feature type="non-terminal residue" evidence="6">
    <location>
        <position position="52"/>
    </location>
</feature>
<dbReference type="Gene3D" id="3.40.50.620">
    <property type="entry name" value="HUPs"/>
    <property type="match status" value="1"/>
</dbReference>
<dbReference type="GO" id="GO:0006418">
    <property type="term" value="P:tRNA aminoacylation for protein translation"/>
    <property type="evidence" value="ECO:0007669"/>
    <property type="project" value="InterPro"/>
</dbReference>
<keyword evidence="5" id="KW-0030">Aminoacyl-tRNA synthetase</keyword>
<comment type="caution">
    <text evidence="6">The sequence shown here is derived from an EMBL/GenBank/DDBJ whole genome shotgun (WGS) entry which is preliminary data.</text>
</comment>
<evidence type="ECO:0000256" key="5">
    <source>
        <dbReference type="ARBA" id="ARBA00023146"/>
    </source>
</evidence>
<dbReference type="EMBL" id="QFPP01000413">
    <property type="protein sequence ID" value="PZQ66505.1"/>
    <property type="molecule type" value="Genomic_DNA"/>
</dbReference>
<keyword evidence="1 6" id="KW-0436">Ligase</keyword>
<gene>
    <name evidence="6" type="ORF">DI563_23375</name>
</gene>
<sequence length="52" mass="5801">MPSPATVTRFLTGITTTGTPHLGNYVGSVRHSVRFSQRPDVQSYYFLADYHA</sequence>
<protein>
    <submittedName>
        <fullName evidence="6">Tryptophan--tRNA ligase</fullName>
        <ecNumber evidence="6">6.1.1.2</ecNumber>
    </submittedName>
</protein>
<keyword evidence="2" id="KW-0547">Nucleotide-binding</keyword>
<evidence type="ECO:0000256" key="1">
    <source>
        <dbReference type="ARBA" id="ARBA00022598"/>
    </source>
</evidence>
<dbReference type="EC" id="6.1.1.2" evidence="6"/>
<proteinExistence type="predicted"/>
<keyword evidence="3" id="KW-0067">ATP-binding</keyword>
<accession>A0A2W5PVB4</accession>
<dbReference type="Proteomes" id="UP000249135">
    <property type="component" value="Unassembled WGS sequence"/>
</dbReference>
<reference evidence="6 7" key="1">
    <citation type="submission" date="2017-08" db="EMBL/GenBank/DDBJ databases">
        <title>Infants hospitalized years apart are colonized by the same room-sourced microbial strains.</title>
        <authorList>
            <person name="Brooks B."/>
            <person name="Olm M.R."/>
            <person name="Firek B.A."/>
            <person name="Baker R."/>
            <person name="Thomas B.C."/>
            <person name="Morowitz M.J."/>
            <person name="Banfield J.F."/>
        </authorList>
    </citation>
    <scope>NUCLEOTIDE SEQUENCE [LARGE SCALE GENOMIC DNA]</scope>
    <source>
        <strain evidence="6">S2_005_003_R2_41</strain>
    </source>
</reference>
<name>A0A2W5PVB4_VARPD</name>
<evidence type="ECO:0000256" key="4">
    <source>
        <dbReference type="ARBA" id="ARBA00022917"/>
    </source>
</evidence>
<dbReference type="AlphaFoldDB" id="A0A2W5PVB4"/>